<dbReference type="GeneID" id="39601545"/>
<accession>A0A443I340</accession>
<evidence type="ECO:0000313" key="2">
    <source>
        <dbReference type="Proteomes" id="UP000283841"/>
    </source>
</evidence>
<dbReference type="AlphaFoldDB" id="A0A443I340"/>
<sequence length="128" mass="14797">MMCMLLDPARTRPLRSSPFWSSRLVDFRYFLYMGAGMRQDYDVYAKINGLLPSVICFEVDPNSEAIALINKHATIFADKSKMVPATFHDSFQKFIETFKEENYPQNYLSTNGPLAHCHNDFLYNCHGL</sequence>
<gene>
    <name evidence="1" type="ORF">C8Q69DRAFT_496663</name>
</gene>
<evidence type="ECO:0000313" key="1">
    <source>
        <dbReference type="EMBL" id="RWQ98421.1"/>
    </source>
</evidence>
<reference evidence="1 2" key="1">
    <citation type="journal article" date="2018" name="Front. Microbiol.">
        <title>Genomic and genetic insights into a cosmopolitan fungus, Paecilomyces variotii (Eurotiales).</title>
        <authorList>
            <person name="Urquhart A.S."/>
            <person name="Mondo S.J."/>
            <person name="Makela M.R."/>
            <person name="Hane J.K."/>
            <person name="Wiebenga A."/>
            <person name="He G."/>
            <person name="Mihaltcheva S."/>
            <person name="Pangilinan J."/>
            <person name="Lipzen A."/>
            <person name="Barry K."/>
            <person name="de Vries R.P."/>
            <person name="Grigoriev I.V."/>
            <person name="Idnurm A."/>
        </authorList>
    </citation>
    <scope>NUCLEOTIDE SEQUENCE [LARGE SCALE GENOMIC DNA]</scope>
    <source>
        <strain evidence="1 2">CBS 101075</strain>
    </source>
</reference>
<name>A0A443I340_BYSSP</name>
<dbReference type="STRING" id="264951.A0A443I340"/>
<organism evidence="1 2">
    <name type="scientific">Byssochlamys spectabilis</name>
    <name type="common">Paecilomyces variotii</name>
    <dbReference type="NCBI Taxonomy" id="264951"/>
    <lineage>
        <taxon>Eukaryota</taxon>
        <taxon>Fungi</taxon>
        <taxon>Dikarya</taxon>
        <taxon>Ascomycota</taxon>
        <taxon>Pezizomycotina</taxon>
        <taxon>Eurotiomycetes</taxon>
        <taxon>Eurotiomycetidae</taxon>
        <taxon>Eurotiales</taxon>
        <taxon>Thermoascaceae</taxon>
        <taxon>Paecilomyces</taxon>
    </lineage>
</organism>
<protein>
    <submittedName>
        <fullName evidence="1">Uncharacterized protein</fullName>
    </submittedName>
</protein>
<keyword evidence="2" id="KW-1185">Reference proteome</keyword>
<dbReference type="EMBL" id="RCNU01000002">
    <property type="protein sequence ID" value="RWQ98421.1"/>
    <property type="molecule type" value="Genomic_DNA"/>
</dbReference>
<comment type="caution">
    <text evidence="1">The sequence shown here is derived from an EMBL/GenBank/DDBJ whole genome shotgun (WGS) entry which is preliminary data.</text>
</comment>
<proteinExistence type="predicted"/>
<dbReference type="Proteomes" id="UP000283841">
    <property type="component" value="Unassembled WGS sequence"/>
</dbReference>
<dbReference type="RefSeq" id="XP_028488066.1">
    <property type="nucleotide sequence ID" value="XM_028632268.1"/>
</dbReference>
<dbReference type="VEuPathDB" id="FungiDB:C8Q69DRAFT_496663"/>